<accession>A0A1F5JI29</accession>
<organism evidence="1 2">
    <name type="scientific">Candidatus Daviesbacteria bacterium RIFCSPHIGHO2_01_FULL_40_11</name>
    <dbReference type="NCBI Taxonomy" id="1797762"/>
    <lineage>
        <taxon>Bacteria</taxon>
        <taxon>Candidatus Daviesiibacteriota</taxon>
    </lineage>
</organism>
<sequence length="106" mass="12455">MLCEAKVPPRAQVMKKLETIEFTYYTGNCNVTSFEGDPDAEETFYVYKATRYPDGSAVTRRIGLLDCTEQQIKRWLELRERIEKDIRHQSGLRGIFNRFGRLFRAN</sequence>
<proteinExistence type="predicted"/>
<protein>
    <submittedName>
        <fullName evidence="1">Uncharacterized protein</fullName>
    </submittedName>
</protein>
<reference evidence="1 2" key="1">
    <citation type="journal article" date="2016" name="Nat. Commun.">
        <title>Thousands of microbial genomes shed light on interconnected biogeochemical processes in an aquifer system.</title>
        <authorList>
            <person name="Anantharaman K."/>
            <person name="Brown C.T."/>
            <person name="Hug L.A."/>
            <person name="Sharon I."/>
            <person name="Castelle C.J."/>
            <person name="Probst A.J."/>
            <person name="Thomas B.C."/>
            <person name="Singh A."/>
            <person name="Wilkins M.J."/>
            <person name="Karaoz U."/>
            <person name="Brodie E.L."/>
            <person name="Williams K.H."/>
            <person name="Hubbard S.S."/>
            <person name="Banfield J.F."/>
        </authorList>
    </citation>
    <scope>NUCLEOTIDE SEQUENCE [LARGE SCALE GENOMIC DNA]</scope>
</reference>
<gene>
    <name evidence="1" type="ORF">A2867_04835</name>
</gene>
<comment type="caution">
    <text evidence="1">The sequence shown here is derived from an EMBL/GenBank/DDBJ whole genome shotgun (WGS) entry which is preliminary data.</text>
</comment>
<evidence type="ECO:0000313" key="2">
    <source>
        <dbReference type="Proteomes" id="UP000177555"/>
    </source>
</evidence>
<evidence type="ECO:0000313" key="1">
    <source>
        <dbReference type="EMBL" id="OGE28311.1"/>
    </source>
</evidence>
<dbReference type="Proteomes" id="UP000177555">
    <property type="component" value="Unassembled WGS sequence"/>
</dbReference>
<name>A0A1F5JI29_9BACT</name>
<dbReference type="EMBL" id="MFCP01000020">
    <property type="protein sequence ID" value="OGE28311.1"/>
    <property type="molecule type" value="Genomic_DNA"/>
</dbReference>
<dbReference type="AlphaFoldDB" id="A0A1F5JI29"/>